<sequence length="44" mass="4789">MSENIQGVVENVQVRIELDVGSIPDGSGNDRDPDEIDTERFDAG</sequence>
<accession>A0AB39L7E5</accession>
<name>A0AB39L7E5_9MICC</name>
<dbReference type="EMBL" id="CP163302">
    <property type="protein sequence ID" value="XDP46916.1"/>
    <property type="molecule type" value="Genomic_DNA"/>
</dbReference>
<proteinExistence type="predicted"/>
<dbReference type="AlphaFoldDB" id="A0AB39L7E5"/>
<dbReference type="KEGG" id="spue:AB5L97_07985"/>
<protein>
    <submittedName>
        <fullName evidence="2">Uncharacterized protein</fullName>
    </submittedName>
</protein>
<dbReference type="RefSeq" id="WP_307956698.1">
    <property type="nucleotide sequence ID" value="NZ_CP163302.1"/>
</dbReference>
<evidence type="ECO:0000313" key="2">
    <source>
        <dbReference type="EMBL" id="XDP46916.1"/>
    </source>
</evidence>
<evidence type="ECO:0000256" key="1">
    <source>
        <dbReference type="SAM" id="MobiDB-lite"/>
    </source>
</evidence>
<organism evidence="2">
    <name type="scientific">Sinomonas puerhi</name>
    <dbReference type="NCBI Taxonomy" id="3238584"/>
    <lineage>
        <taxon>Bacteria</taxon>
        <taxon>Bacillati</taxon>
        <taxon>Actinomycetota</taxon>
        <taxon>Actinomycetes</taxon>
        <taxon>Micrococcales</taxon>
        <taxon>Micrococcaceae</taxon>
        <taxon>Sinomonas</taxon>
    </lineage>
</organism>
<gene>
    <name evidence="2" type="ORF">AB5L97_07985</name>
</gene>
<reference evidence="2" key="1">
    <citation type="submission" date="2024-07" db="EMBL/GenBank/DDBJ databases">
        <authorList>
            <person name="fu j."/>
        </authorList>
    </citation>
    <scope>NUCLEOTIDE SEQUENCE</scope>
    <source>
        <strain evidence="2">P10A9</strain>
    </source>
</reference>
<feature type="region of interest" description="Disordered" evidence="1">
    <location>
        <begin position="20"/>
        <end position="44"/>
    </location>
</feature>